<proteinExistence type="predicted"/>
<dbReference type="AlphaFoldDB" id="A0A2T4VWI3"/>
<dbReference type="EMBL" id="PSQJ01000007">
    <property type="protein sequence ID" value="PTL86132.1"/>
    <property type="molecule type" value="Genomic_DNA"/>
</dbReference>
<name>A0A2T4VWI3_9HYPH</name>
<organism evidence="1 2">
    <name type="scientific">Candidatus Liberibacter europaeus</name>
    <dbReference type="NCBI Taxonomy" id="744859"/>
    <lineage>
        <taxon>Bacteria</taxon>
        <taxon>Pseudomonadati</taxon>
        <taxon>Pseudomonadota</taxon>
        <taxon>Alphaproteobacteria</taxon>
        <taxon>Hyphomicrobiales</taxon>
        <taxon>Rhizobiaceae</taxon>
        <taxon>Liberibacter</taxon>
    </lineage>
</organism>
<reference evidence="2" key="1">
    <citation type="submission" date="2018-02" db="EMBL/GenBank/DDBJ databases">
        <title>Genome sequence of Candidatus Liberibacter europaeus.</title>
        <authorList>
            <person name="Frampton R.A."/>
            <person name="Thompson S.M."/>
            <person name="David C."/>
            <person name="Addison S.M."/>
            <person name="Smith G.R."/>
        </authorList>
    </citation>
    <scope>NUCLEOTIDE SEQUENCE [LARGE SCALE GENOMIC DNA]</scope>
</reference>
<dbReference type="Proteomes" id="UP000240811">
    <property type="component" value="Unassembled WGS sequence"/>
</dbReference>
<gene>
    <name evidence="1" type="ORF">C4617_05035</name>
</gene>
<sequence>MDRIDKREALLDFPYSLMISSLGASELGKYIYNPRTIVDKEFLRKIKDAKTLHRQSIKYLTEMQRILKMRRFEDDV</sequence>
<comment type="caution">
    <text evidence="1">The sequence shown here is derived from an EMBL/GenBank/DDBJ whole genome shotgun (WGS) entry which is preliminary data.</text>
</comment>
<protein>
    <submittedName>
        <fullName evidence="1">Uncharacterized protein</fullName>
    </submittedName>
</protein>
<evidence type="ECO:0000313" key="2">
    <source>
        <dbReference type="Proteomes" id="UP000240811"/>
    </source>
</evidence>
<accession>A0A2T4VWI3</accession>
<evidence type="ECO:0000313" key="1">
    <source>
        <dbReference type="EMBL" id="PTL86132.1"/>
    </source>
</evidence>